<protein>
    <recommendedName>
        <fullName evidence="2">Protein-glutamine gamma-glutamyltransferase-like C-terminal domain-containing protein</fullName>
    </recommendedName>
</protein>
<dbReference type="RefSeq" id="WP_182560274.1">
    <property type="nucleotide sequence ID" value="NZ_JACGWT010000003.1"/>
</dbReference>
<proteinExistence type="predicted"/>
<evidence type="ECO:0000259" key="2">
    <source>
        <dbReference type="Pfam" id="PF13559"/>
    </source>
</evidence>
<dbReference type="AlphaFoldDB" id="A0A7W3P666"/>
<dbReference type="Proteomes" id="UP000523079">
    <property type="component" value="Unassembled WGS sequence"/>
</dbReference>
<dbReference type="EMBL" id="JACGWT010000003">
    <property type="protein sequence ID" value="MBA8794731.1"/>
    <property type="molecule type" value="Genomic_DNA"/>
</dbReference>
<sequence>MSGNHVARRSHRFGTAAVLAATTVLVGLGLVAAAVRPGWQVRYRTFDLPRPTPRFTPPPPPSFTAVPAPPRETSTAGQTVVAVLLVVLIAVGVAVVGLLVFVLVRWLRRRLAAVEVTELEDRETRPQLPVLRRGAEEAERRLLRGGDPTDAILTAWLALEEAASSSGVPRQPSETPTEFTVAVVERTGIDPTPIRELLRLYHRARFTAAGAPAGDIETARRCVAEIAAAWRAFDLDADTGATAGSAGSRTTEERS</sequence>
<feature type="transmembrane region" description="Helical" evidence="1">
    <location>
        <begin position="80"/>
        <end position="104"/>
    </location>
</feature>
<evidence type="ECO:0000313" key="3">
    <source>
        <dbReference type="EMBL" id="MBA8794731.1"/>
    </source>
</evidence>
<gene>
    <name evidence="3" type="ORF">FHX74_002350</name>
</gene>
<evidence type="ECO:0000313" key="4">
    <source>
        <dbReference type="Proteomes" id="UP000523079"/>
    </source>
</evidence>
<keyword evidence="1" id="KW-1133">Transmembrane helix</keyword>
<name>A0A7W3P666_9ACTN</name>
<dbReference type="InterPro" id="IPR025403">
    <property type="entry name" value="TgpA-like_C"/>
</dbReference>
<keyword evidence="4" id="KW-1185">Reference proteome</keyword>
<dbReference type="Pfam" id="PF13559">
    <property type="entry name" value="DUF4129"/>
    <property type="match status" value="1"/>
</dbReference>
<evidence type="ECO:0000256" key="1">
    <source>
        <dbReference type="SAM" id="Phobius"/>
    </source>
</evidence>
<feature type="domain" description="Protein-glutamine gamma-glutamyltransferase-like C-terminal" evidence="2">
    <location>
        <begin position="155"/>
        <end position="223"/>
    </location>
</feature>
<comment type="caution">
    <text evidence="3">The sequence shown here is derived from an EMBL/GenBank/DDBJ whole genome shotgun (WGS) entry which is preliminary data.</text>
</comment>
<reference evidence="3 4" key="1">
    <citation type="submission" date="2020-07" db="EMBL/GenBank/DDBJ databases">
        <title>Sequencing the genomes of 1000 actinobacteria strains.</title>
        <authorList>
            <person name="Klenk H.-P."/>
        </authorList>
    </citation>
    <scope>NUCLEOTIDE SEQUENCE [LARGE SCALE GENOMIC DNA]</scope>
    <source>
        <strain evidence="3 4">DSM 100723</strain>
    </source>
</reference>
<accession>A0A7W3P666</accession>
<keyword evidence="1" id="KW-0472">Membrane</keyword>
<keyword evidence="1" id="KW-0812">Transmembrane</keyword>
<organism evidence="3 4">
    <name type="scientific">Microlunatus kandeliicorticis</name>
    <dbReference type="NCBI Taxonomy" id="1759536"/>
    <lineage>
        <taxon>Bacteria</taxon>
        <taxon>Bacillati</taxon>
        <taxon>Actinomycetota</taxon>
        <taxon>Actinomycetes</taxon>
        <taxon>Propionibacteriales</taxon>
        <taxon>Propionibacteriaceae</taxon>
        <taxon>Microlunatus</taxon>
    </lineage>
</organism>